<dbReference type="Proteomes" id="UP000637819">
    <property type="component" value="Chromosome"/>
</dbReference>
<dbReference type="InterPro" id="IPR053145">
    <property type="entry name" value="AB_hydrolase_Est10"/>
</dbReference>
<name>A0A8T8E2I6_9EURY</name>
<dbReference type="PANTHER" id="PTHR43265:SF1">
    <property type="entry name" value="ESTERASE ESTD"/>
    <property type="match status" value="1"/>
</dbReference>
<dbReference type="Gene3D" id="3.40.50.1820">
    <property type="entry name" value="alpha/beta hydrolase"/>
    <property type="match status" value="1"/>
</dbReference>
<proteinExistence type="predicted"/>
<feature type="compositionally biased region" description="Acidic residues" evidence="1">
    <location>
        <begin position="27"/>
        <end position="50"/>
    </location>
</feature>
<dbReference type="GeneID" id="62873877"/>
<dbReference type="GO" id="GO:0052689">
    <property type="term" value="F:carboxylic ester hydrolase activity"/>
    <property type="evidence" value="ECO:0007669"/>
    <property type="project" value="TreeGrafter"/>
</dbReference>
<dbReference type="Pfam" id="PF12697">
    <property type="entry name" value="Abhydrolase_6"/>
    <property type="match status" value="1"/>
</dbReference>
<feature type="domain" description="AB hydrolase-1" evidence="2">
    <location>
        <begin position="211"/>
        <end position="442"/>
    </location>
</feature>
<dbReference type="KEGG" id="hsal:JMJ58_02095"/>
<dbReference type="SUPFAM" id="SSF53474">
    <property type="entry name" value="alpha/beta-Hydrolases"/>
    <property type="match status" value="1"/>
</dbReference>
<evidence type="ECO:0000313" key="4">
    <source>
        <dbReference type="Proteomes" id="UP000637819"/>
    </source>
</evidence>
<dbReference type="OrthoDB" id="203477at2157"/>
<feature type="region of interest" description="Disordered" evidence="1">
    <location>
        <begin position="23"/>
        <end position="61"/>
    </location>
</feature>
<protein>
    <submittedName>
        <fullName evidence="3">Alpha/beta fold hydrolase</fullName>
    </submittedName>
</protein>
<dbReference type="EMBL" id="CP069188">
    <property type="protein sequence ID" value="QRV15716.1"/>
    <property type="molecule type" value="Genomic_DNA"/>
</dbReference>
<dbReference type="InterPro" id="IPR029058">
    <property type="entry name" value="AB_hydrolase_fold"/>
</dbReference>
<dbReference type="PROSITE" id="PS51257">
    <property type="entry name" value="PROKAR_LIPOPROTEIN"/>
    <property type="match status" value="1"/>
</dbReference>
<keyword evidence="4" id="KW-1185">Reference proteome</keyword>
<evidence type="ECO:0000259" key="2">
    <source>
        <dbReference type="Pfam" id="PF12697"/>
    </source>
</evidence>
<evidence type="ECO:0000313" key="3">
    <source>
        <dbReference type="EMBL" id="QRV15716.1"/>
    </source>
</evidence>
<accession>A0A8T8E2I6</accession>
<dbReference type="AlphaFoldDB" id="A0A8T8E2I6"/>
<organism evidence="3 4">
    <name type="scientific">Haloterrigena salifodinae</name>
    <dbReference type="NCBI Taxonomy" id="2675099"/>
    <lineage>
        <taxon>Archaea</taxon>
        <taxon>Methanobacteriati</taxon>
        <taxon>Methanobacteriota</taxon>
        <taxon>Stenosarchaea group</taxon>
        <taxon>Halobacteria</taxon>
        <taxon>Halobacteriales</taxon>
        <taxon>Natrialbaceae</taxon>
        <taxon>Haloterrigena</taxon>
    </lineage>
</organism>
<reference evidence="3 4" key="1">
    <citation type="submission" date="2021-01" db="EMBL/GenBank/DDBJ databases">
        <title>Genome Sequence and Methylation Pattern of Haloterrigena salifodinae BOL5-1, An Extremely Halophilic Archaeon from a Bolivian Salt Mine.</title>
        <authorList>
            <person name="DasSarma P."/>
            <person name="Anton B.P."/>
            <person name="DasSarma S.L."/>
            <person name="von Ehrenheim H.A.L."/>
            <person name="Martinez F.L."/>
            <person name="Guzman D."/>
            <person name="Roberts R.J."/>
            <person name="DasSarma S."/>
        </authorList>
    </citation>
    <scope>NUCLEOTIDE SEQUENCE [LARGE SCALE GENOMIC DNA]</scope>
    <source>
        <strain evidence="3 4">BOL5-1</strain>
    </source>
</reference>
<dbReference type="PANTHER" id="PTHR43265">
    <property type="entry name" value="ESTERASE ESTD"/>
    <property type="match status" value="1"/>
</dbReference>
<dbReference type="InterPro" id="IPR000073">
    <property type="entry name" value="AB_hydrolase_1"/>
</dbReference>
<gene>
    <name evidence="3" type="ORF">JMJ58_02095</name>
</gene>
<keyword evidence="3" id="KW-0378">Hydrolase</keyword>
<dbReference type="RefSeq" id="WP_204748174.1">
    <property type="nucleotide sequence ID" value="NZ_CP069188.1"/>
</dbReference>
<evidence type="ECO:0000256" key="1">
    <source>
        <dbReference type="SAM" id="MobiDB-lite"/>
    </source>
</evidence>
<sequence>MTRLGRRQLLSAVSTTTVAALAGCSDLLDEEREPDSEESTDENESPDEPEAEKTDDSSPETPAAFARQFVEKLAADRFEEASNLTPTAGPIPAGNLERVWMGYTAVHGEFEEITAVGEAADLEPGQTRAFGDAAVIDVTMTFERGEDGLLVGVKDDAVAVVDFPVEYERPTYVDPDSFATESVTVPAEGCHLDGIATVPTEATGSDDVPGVVLVHGSTPTDKNYQNGSTQLFRDLAEGLASCGIAVLRYDKRTYSCIPDLADRSLDRTIVDDALVAVDQLRALEGVDADRIVVVGHSLGGMAAPRIAARDGSLAGAVGLAAPARPLYDVFLEQYEHRLSVGEHDWEQLNTQYDRMQEDAERIRNGEYQADEVIAEYPGALWQSLEDYDHVDTARDVDVPLRFLQGRRDFQVSPENDFELWRTELEDRPATTFESYDGLDHLFMSGEGPSVPYETMVRNNVEEAVIDDLVAWIDGR</sequence>